<comment type="caution">
    <text evidence="1">The sequence shown here is derived from an EMBL/GenBank/DDBJ whole genome shotgun (WGS) entry which is preliminary data.</text>
</comment>
<evidence type="ECO:0000313" key="1">
    <source>
        <dbReference type="EMBL" id="KAL3509014.1"/>
    </source>
</evidence>
<protein>
    <submittedName>
        <fullName evidence="1">Uncharacterized protein</fullName>
    </submittedName>
</protein>
<evidence type="ECO:0000313" key="2">
    <source>
        <dbReference type="Proteomes" id="UP001630127"/>
    </source>
</evidence>
<dbReference type="EMBL" id="JBJUIK010000012">
    <property type="protein sequence ID" value="KAL3509014.1"/>
    <property type="molecule type" value="Genomic_DNA"/>
</dbReference>
<reference evidence="1 2" key="1">
    <citation type="submission" date="2024-11" db="EMBL/GenBank/DDBJ databases">
        <title>A near-complete genome assembly of Cinchona calisaya.</title>
        <authorList>
            <person name="Lian D.C."/>
            <person name="Zhao X.W."/>
            <person name="Wei L."/>
        </authorList>
    </citation>
    <scope>NUCLEOTIDE SEQUENCE [LARGE SCALE GENOMIC DNA]</scope>
    <source>
        <tissue evidence="1">Nenye</tissue>
    </source>
</reference>
<accession>A0ABD2YQN4</accession>
<dbReference type="AlphaFoldDB" id="A0ABD2YQN4"/>
<organism evidence="1 2">
    <name type="scientific">Cinchona calisaya</name>
    <dbReference type="NCBI Taxonomy" id="153742"/>
    <lineage>
        <taxon>Eukaryota</taxon>
        <taxon>Viridiplantae</taxon>
        <taxon>Streptophyta</taxon>
        <taxon>Embryophyta</taxon>
        <taxon>Tracheophyta</taxon>
        <taxon>Spermatophyta</taxon>
        <taxon>Magnoliopsida</taxon>
        <taxon>eudicotyledons</taxon>
        <taxon>Gunneridae</taxon>
        <taxon>Pentapetalae</taxon>
        <taxon>asterids</taxon>
        <taxon>lamiids</taxon>
        <taxon>Gentianales</taxon>
        <taxon>Rubiaceae</taxon>
        <taxon>Cinchonoideae</taxon>
        <taxon>Cinchoneae</taxon>
        <taxon>Cinchona</taxon>
    </lineage>
</organism>
<sequence length="137" mass="15641">MIASMIARYATACFMNLVQLYHILPYLDKESIALAAKVENTKLEEATEMMFIYEDDQDTDESADVDSVHEEVTVVPEEVGEPRVDHVLRKINEKIALLETEGDKITKEIARFTILFLSRIQMHRTLTITWPAVILTG</sequence>
<keyword evidence="2" id="KW-1185">Reference proteome</keyword>
<proteinExistence type="predicted"/>
<name>A0ABD2YQN4_9GENT</name>
<dbReference type="Proteomes" id="UP001630127">
    <property type="component" value="Unassembled WGS sequence"/>
</dbReference>
<gene>
    <name evidence="1" type="ORF">ACH5RR_028415</name>
</gene>